<accession>A0AAJ7FIJ3</accession>
<dbReference type="CDD" id="cd19874">
    <property type="entry name" value="DSRM_MRPL44"/>
    <property type="match status" value="1"/>
</dbReference>
<evidence type="ECO:0000313" key="13">
    <source>
        <dbReference type="RefSeq" id="XP_015593508.1"/>
    </source>
</evidence>
<organism evidence="12 13">
    <name type="scientific">Cephus cinctus</name>
    <name type="common">Wheat stem sawfly</name>
    <dbReference type="NCBI Taxonomy" id="211228"/>
    <lineage>
        <taxon>Eukaryota</taxon>
        <taxon>Metazoa</taxon>
        <taxon>Ecdysozoa</taxon>
        <taxon>Arthropoda</taxon>
        <taxon>Hexapoda</taxon>
        <taxon>Insecta</taxon>
        <taxon>Pterygota</taxon>
        <taxon>Neoptera</taxon>
        <taxon>Endopterygota</taxon>
        <taxon>Hymenoptera</taxon>
        <taxon>Cephoidea</taxon>
        <taxon>Cephidae</taxon>
        <taxon>Cephus</taxon>
    </lineage>
</organism>
<dbReference type="GO" id="GO:0003725">
    <property type="term" value="F:double-stranded RNA binding"/>
    <property type="evidence" value="ECO:0007669"/>
    <property type="project" value="InterPro"/>
</dbReference>
<dbReference type="GeneID" id="107266948"/>
<dbReference type="Gene3D" id="3.30.160.20">
    <property type="match status" value="1"/>
</dbReference>
<dbReference type="Gene3D" id="1.10.1520.10">
    <property type="entry name" value="Ribonuclease III domain"/>
    <property type="match status" value="1"/>
</dbReference>
<dbReference type="InterPro" id="IPR036389">
    <property type="entry name" value="RNase_III_sf"/>
</dbReference>
<dbReference type="GO" id="GO:0010468">
    <property type="term" value="P:regulation of gene expression"/>
    <property type="evidence" value="ECO:0007669"/>
    <property type="project" value="UniProtKB-ARBA"/>
</dbReference>
<keyword evidence="5" id="KW-0496">Mitochondrion</keyword>
<evidence type="ECO:0000313" key="12">
    <source>
        <dbReference type="Proteomes" id="UP000694920"/>
    </source>
</evidence>
<evidence type="ECO:0000256" key="1">
    <source>
        <dbReference type="ARBA" id="ARBA00004173"/>
    </source>
</evidence>
<proteinExistence type="inferred from homology"/>
<dbReference type="Pfam" id="PF22892">
    <property type="entry name" value="DSRM_MRPL44"/>
    <property type="match status" value="1"/>
</dbReference>
<comment type="similarity">
    <text evidence="7">Belongs to the ribonuclease III family. Mitochondrion-specific ribosomal protein mL44 subfamily.</text>
</comment>
<keyword evidence="12" id="KW-1185">Reference proteome</keyword>
<dbReference type="CTD" id="65080"/>
<dbReference type="KEGG" id="ccin:107266948"/>
<dbReference type="GO" id="GO:0005739">
    <property type="term" value="C:mitochondrion"/>
    <property type="evidence" value="ECO:0007669"/>
    <property type="project" value="UniProtKB-SubCell"/>
</dbReference>
<feature type="domain" description="DRBM" evidence="10">
    <location>
        <begin position="228"/>
        <end position="298"/>
    </location>
</feature>
<gene>
    <name evidence="13" type="primary">LOC107266948</name>
</gene>
<dbReference type="InterPro" id="IPR014720">
    <property type="entry name" value="dsRBD_dom"/>
</dbReference>
<dbReference type="GO" id="GO:0004525">
    <property type="term" value="F:ribonuclease III activity"/>
    <property type="evidence" value="ECO:0007669"/>
    <property type="project" value="InterPro"/>
</dbReference>
<evidence type="ECO:0000259" key="11">
    <source>
        <dbReference type="PROSITE" id="PS50142"/>
    </source>
</evidence>
<dbReference type="InterPro" id="IPR055189">
    <property type="entry name" value="RM44_endonuclase"/>
</dbReference>
<dbReference type="InterPro" id="IPR044444">
    <property type="entry name" value="Ribosomal_mL44_DSRM_metazoa"/>
</dbReference>
<evidence type="ECO:0000259" key="10">
    <source>
        <dbReference type="PROSITE" id="PS50137"/>
    </source>
</evidence>
<dbReference type="Proteomes" id="UP000694920">
    <property type="component" value="Unplaced"/>
</dbReference>
<keyword evidence="4 13" id="KW-0689">Ribosomal protein</keyword>
<dbReference type="AlphaFoldDB" id="A0AAJ7FIJ3"/>
<dbReference type="RefSeq" id="XP_015593508.1">
    <property type="nucleotide sequence ID" value="XM_015738022.2"/>
</dbReference>
<evidence type="ECO:0000256" key="3">
    <source>
        <dbReference type="ARBA" id="ARBA00022946"/>
    </source>
</evidence>
<dbReference type="GO" id="GO:1990904">
    <property type="term" value="C:ribonucleoprotein complex"/>
    <property type="evidence" value="ECO:0007669"/>
    <property type="project" value="UniProtKB-KW"/>
</dbReference>
<dbReference type="GO" id="GO:0006396">
    <property type="term" value="P:RNA processing"/>
    <property type="evidence" value="ECO:0007669"/>
    <property type="project" value="InterPro"/>
</dbReference>
<evidence type="ECO:0000256" key="2">
    <source>
        <dbReference type="ARBA" id="ARBA00022884"/>
    </source>
</evidence>
<comment type="subcellular location">
    <subcellularLocation>
        <location evidence="1">Mitochondrion</location>
    </subcellularLocation>
</comment>
<feature type="domain" description="RNase III" evidence="11">
    <location>
        <begin position="69"/>
        <end position="199"/>
    </location>
</feature>
<evidence type="ECO:0000256" key="6">
    <source>
        <dbReference type="ARBA" id="ARBA00023274"/>
    </source>
</evidence>
<evidence type="ECO:0000256" key="4">
    <source>
        <dbReference type="ARBA" id="ARBA00022980"/>
    </source>
</evidence>
<sequence length="339" mass="38261">MTTLHSCAKMISQLHRLIPITCSGQRGFKRWVAPVKKVMAVRQKKMGPQPVPIRNTFLEWNFDAEIFAFNKRLSEQFDSELLVQALTHRSYVIQEEQKQRDVGITEPKLDIEDNREMIEEGAELTSRIVVSYLGKCLPLAPEECIFALHDHLLSQKTLAHVSSHIGTKDIILVAGNIADEGILADTFLALVSALTRSVDVIHAGAFVRDFLIATLAEKDLIEIWTPSNPLENLNEILRKDNRQLAEPRLISQTGINSLIPVYRVAVYSNKEFLGVGCGETIDVAKEVAATDALLRIFNLNNYQNLKYDLKVDISKDNMENLPLTKWCTENVQKVLQLKT</sequence>
<dbReference type="PROSITE" id="PS50142">
    <property type="entry name" value="RNASE_3_2"/>
    <property type="match status" value="1"/>
</dbReference>
<dbReference type="InterPro" id="IPR000999">
    <property type="entry name" value="RNase_III_dom"/>
</dbReference>
<evidence type="ECO:0000256" key="9">
    <source>
        <dbReference type="PROSITE-ProRule" id="PRU00266"/>
    </source>
</evidence>
<evidence type="ECO:0000256" key="8">
    <source>
        <dbReference type="ARBA" id="ARBA00035187"/>
    </source>
</evidence>
<evidence type="ECO:0000256" key="7">
    <source>
        <dbReference type="ARBA" id="ARBA00024034"/>
    </source>
</evidence>
<keyword evidence="6" id="KW-0687">Ribonucleoprotein</keyword>
<dbReference type="GO" id="GO:0005840">
    <property type="term" value="C:ribosome"/>
    <property type="evidence" value="ECO:0007669"/>
    <property type="project" value="UniProtKB-KW"/>
</dbReference>
<dbReference type="SUPFAM" id="SSF69065">
    <property type="entry name" value="RNase III domain-like"/>
    <property type="match status" value="1"/>
</dbReference>
<reference evidence="13" key="1">
    <citation type="submission" date="2025-08" db="UniProtKB">
        <authorList>
            <consortium name="RefSeq"/>
        </authorList>
    </citation>
    <scope>IDENTIFICATION</scope>
</reference>
<keyword evidence="3" id="KW-0809">Transit peptide</keyword>
<evidence type="ECO:0000256" key="5">
    <source>
        <dbReference type="ARBA" id="ARBA00023128"/>
    </source>
</evidence>
<keyword evidence="2 9" id="KW-0694">RNA-binding</keyword>
<dbReference type="PROSITE" id="PS50137">
    <property type="entry name" value="DS_RBD"/>
    <property type="match status" value="1"/>
</dbReference>
<dbReference type="SUPFAM" id="SSF54768">
    <property type="entry name" value="dsRNA-binding domain-like"/>
    <property type="match status" value="1"/>
</dbReference>
<name>A0AAJ7FIJ3_CEPCN</name>
<dbReference type="Pfam" id="PF22935">
    <property type="entry name" value="RM44_endonuclase"/>
    <property type="match status" value="1"/>
</dbReference>
<protein>
    <recommendedName>
        <fullName evidence="8">Large ribosomal subunit protein mL44</fullName>
    </recommendedName>
</protein>